<organism evidence="1">
    <name type="scientific">Arundo donax</name>
    <name type="common">Giant reed</name>
    <name type="synonym">Donax arundinaceus</name>
    <dbReference type="NCBI Taxonomy" id="35708"/>
    <lineage>
        <taxon>Eukaryota</taxon>
        <taxon>Viridiplantae</taxon>
        <taxon>Streptophyta</taxon>
        <taxon>Embryophyta</taxon>
        <taxon>Tracheophyta</taxon>
        <taxon>Spermatophyta</taxon>
        <taxon>Magnoliopsida</taxon>
        <taxon>Liliopsida</taxon>
        <taxon>Poales</taxon>
        <taxon>Poaceae</taxon>
        <taxon>PACMAD clade</taxon>
        <taxon>Arundinoideae</taxon>
        <taxon>Arundineae</taxon>
        <taxon>Arundo</taxon>
    </lineage>
</organism>
<name>A0A0A9CQ43_ARUDO</name>
<evidence type="ECO:0000313" key="1">
    <source>
        <dbReference type="EMBL" id="JAD77691.1"/>
    </source>
</evidence>
<protein>
    <submittedName>
        <fullName evidence="1">Uncharacterized protein</fullName>
    </submittedName>
</protein>
<dbReference type="AlphaFoldDB" id="A0A0A9CQ43"/>
<reference evidence="1" key="1">
    <citation type="submission" date="2014-09" db="EMBL/GenBank/DDBJ databases">
        <authorList>
            <person name="Magalhaes I.L.F."/>
            <person name="Oliveira U."/>
            <person name="Santos F.R."/>
            <person name="Vidigal T.H.D.A."/>
            <person name="Brescovit A.D."/>
            <person name="Santos A.J."/>
        </authorList>
    </citation>
    <scope>NUCLEOTIDE SEQUENCE</scope>
    <source>
        <tissue evidence="1">Shoot tissue taken approximately 20 cm above the soil surface</tissue>
    </source>
</reference>
<reference evidence="1" key="2">
    <citation type="journal article" date="2015" name="Data Brief">
        <title>Shoot transcriptome of the giant reed, Arundo donax.</title>
        <authorList>
            <person name="Barrero R.A."/>
            <person name="Guerrero F.D."/>
            <person name="Moolhuijzen P."/>
            <person name="Goolsby J.A."/>
            <person name="Tidwell J."/>
            <person name="Bellgard S.E."/>
            <person name="Bellgard M.I."/>
        </authorList>
    </citation>
    <scope>NUCLEOTIDE SEQUENCE</scope>
    <source>
        <tissue evidence="1">Shoot tissue taken approximately 20 cm above the soil surface</tissue>
    </source>
</reference>
<proteinExistence type="predicted"/>
<accession>A0A0A9CQ43</accession>
<dbReference type="EMBL" id="GBRH01220204">
    <property type="protein sequence ID" value="JAD77691.1"/>
    <property type="molecule type" value="Transcribed_RNA"/>
</dbReference>
<sequence length="90" mass="9286">MLRSGSCSDLTTVVLLCSGTETGPILRDSFGEAFITCMGTGSLELTLSSEAETSTFGKQGPFNNPGLSGALSPLAICRPRSSVQLTPDLS</sequence>